<feature type="domain" description="Sec20 C-terminal" evidence="12">
    <location>
        <begin position="50"/>
        <end position="140"/>
    </location>
</feature>
<feature type="compositionally biased region" description="Basic and acidic residues" evidence="10">
    <location>
        <begin position="12"/>
        <end position="27"/>
    </location>
</feature>
<evidence type="ECO:0000256" key="1">
    <source>
        <dbReference type="ARBA" id="ARBA00004163"/>
    </source>
</evidence>
<name>A0A7S2A1P8_TRICV</name>
<proteinExistence type="inferred from homology"/>
<keyword evidence="2" id="KW-0813">Transport</keyword>
<dbReference type="PANTHER" id="PTHR12825:SF0">
    <property type="entry name" value="VESICLE TRANSPORT PROTEIN SEC20"/>
    <property type="match status" value="1"/>
</dbReference>
<dbReference type="AlphaFoldDB" id="A0A7S2A1P8"/>
<keyword evidence="7" id="KW-0175">Coiled coil</keyword>
<keyword evidence="8 11" id="KW-0472">Membrane</keyword>
<accession>A0A7S2A1P8</accession>
<dbReference type="PANTHER" id="PTHR12825">
    <property type="entry name" value="BNIP1-RELATED"/>
    <property type="match status" value="1"/>
</dbReference>
<evidence type="ECO:0000256" key="6">
    <source>
        <dbReference type="ARBA" id="ARBA00022989"/>
    </source>
</evidence>
<evidence type="ECO:0000256" key="3">
    <source>
        <dbReference type="ARBA" id="ARBA00022692"/>
    </source>
</evidence>
<evidence type="ECO:0000256" key="8">
    <source>
        <dbReference type="ARBA" id="ARBA00023136"/>
    </source>
</evidence>
<keyword evidence="4" id="KW-0256">Endoplasmic reticulum</keyword>
<keyword evidence="5" id="KW-0931">ER-Golgi transport</keyword>
<dbReference type="GO" id="GO:0005789">
    <property type="term" value="C:endoplasmic reticulum membrane"/>
    <property type="evidence" value="ECO:0007669"/>
    <property type="project" value="UniProtKB-SubCell"/>
</dbReference>
<feature type="compositionally biased region" description="Basic and acidic residues" evidence="10">
    <location>
        <begin position="45"/>
        <end position="54"/>
    </location>
</feature>
<evidence type="ECO:0000256" key="11">
    <source>
        <dbReference type="SAM" id="Phobius"/>
    </source>
</evidence>
<dbReference type="GO" id="GO:0006890">
    <property type="term" value="P:retrograde vesicle-mediated transport, Golgi to endoplasmic reticulum"/>
    <property type="evidence" value="ECO:0007669"/>
    <property type="project" value="InterPro"/>
</dbReference>
<evidence type="ECO:0000256" key="10">
    <source>
        <dbReference type="SAM" id="MobiDB-lite"/>
    </source>
</evidence>
<evidence type="ECO:0000313" key="13">
    <source>
        <dbReference type="EMBL" id="CAD9355054.1"/>
    </source>
</evidence>
<organism evidence="13">
    <name type="scientific">Trieres chinensis</name>
    <name type="common">Marine centric diatom</name>
    <name type="synonym">Odontella sinensis</name>
    <dbReference type="NCBI Taxonomy" id="1514140"/>
    <lineage>
        <taxon>Eukaryota</taxon>
        <taxon>Sar</taxon>
        <taxon>Stramenopiles</taxon>
        <taxon>Ochrophyta</taxon>
        <taxon>Bacillariophyta</taxon>
        <taxon>Mediophyceae</taxon>
        <taxon>Biddulphiophycidae</taxon>
        <taxon>Eupodiscales</taxon>
        <taxon>Parodontellaceae</taxon>
        <taxon>Trieres</taxon>
    </lineage>
</organism>
<evidence type="ECO:0000259" key="12">
    <source>
        <dbReference type="Pfam" id="PF03908"/>
    </source>
</evidence>
<evidence type="ECO:0000256" key="9">
    <source>
        <dbReference type="ARBA" id="ARBA00037934"/>
    </source>
</evidence>
<dbReference type="GO" id="GO:0031201">
    <property type="term" value="C:SNARE complex"/>
    <property type="evidence" value="ECO:0007669"/>
    <property type="project" value="TreeGrafter"/>
</dbReference>
<dbReference type="Pfam" id="PF03908">
    <property type="entry name" value="Sec20"/>
    <property type="match status" value="1"/>
</dbReference>
<dbReference type="InterPro" id="IPR056173">
    <property type="entry name" value="Sec20_C"/>
</dbReference>
<feature type="transmembrane region" description="Helical" evidence="11">
    <location>
        <begin position="119"/>
        <end position="137"/>
    </location>
</feature>
<comment type="similarity">
    <text evidence="9">Belongs to the SEC20 family.</text>
</comment>
<protein>
    <recommendedName>
        <fullName evidence="12">Sec20 C-terminal domain-containing protein</fullName>
    </recommendedName>
</protein>
<evidence type="ECO:0000256" key="2">
    <source>
        <dbReference type="ARBA" id="ARBA00022448"/>
    </source>
</evidence>
<reference evidence="13" key="1">
    <citation type="submission" date="2021-01" db="EMBL/GenBank/DDBJ databases">
        <authorList>
            <person name="Corre E."/>
            <person name="Pelletier E."/>
            <person name="Niang G."/>
            <person name="Scheremetjew M."/>
            <person name="Finn R."/>
            <person name="Kale V."/>
            <person name="Holt S."/>
            <person name="Cochrane G."/>
            <person name="Meng A."/>
            <person name="Brown T."/>
            <person name="Cohen L."/>
        </authorList>
    </citation>
    <scope>NUCLEOTIDE SEQUENCE</scope>
    <source>
        <strain evidence="13">Grunow 1884</strain>
    </source>
</reference>
<dbReference type="GO" id="GO:0005484">
    <property type="term" value="F:SNAP receptor activity"/>
    <property type="evidence" value="ECO:0007669"/>
    <property type="project" value="InterPro"/>
</dbReference>
<evidence type="ECO:0000256" key="4">
    <source>
        <dbReference type="ARBA" id="ARBA00022824"/>
    </source>
</evidence>
<keyword evidence="3 11" id="KW-0812">Transmembrane</keyword>
<feature type="region of interest" description="Disordered" evidence="10">
    <location>
        <begin position="1"/>
        <end position="54"/>
    </location>
</feature>
<dbReference type="EMBL" id="HBGO01030941">
    <property type="protein sequence ID" value="CAD9355054.1"/>
    <property type="molecule type" value="Transcribed_RNA"/>
</dbReference>
<evidence type="ECO:0000256" key="7">
    <source>
        <dbReference type="ARBA" id="ARBA00023054"/>
    </source>
</evidence>
<gene>
    <name evidence="13" type="ORF">OSIN01602_LOCUS17758</name>
</gene>
<comment type="subcellular location">
    <subcellularLocation>
        <location evidence="1">Endoplasmic reticulum membrane</location>
        <topology evidence="1">Single-pass type IV membrane protein</topology>
    </subcellularLocation>
</comment>
<dbReference type="InterPro" id="IPR005606">
    <property type="entry name" value="Sec20"/>
</dbReference>
<feature type="compositionally biased region" description="Basic residues" evidence="10">
    <location>
        <begin position="1"/>
        <end position="11"/>
    </location>
</feature>
<sequence length="145" mass="16404">MSRSERRKIRRAYGDERADLFSSHDDTDNSGGIRRRRGGATPHNADGRGQDRDVAESLRRTNAMMQQGLESVSGLRGAIDSDGKILRDANEDHQGMSGNVKGARGTLLRLRAQEMWETIVLWCALAFFYSSALYVLWTRIRFPFL</sequence>
<keyword evidence="6 11" id="KW-1133">Transmembrane helix</keyword>
<evidence type="ECO:0000256" key="5">
    <source>
        <dbReference type="ARBA" id="ARBA00022892"/>
    </source>
</evidence>